<dbReference type="SUPFAM" id="SSF89082">
    <property type="entry name" value="Antibiotic binding domain of TipA-like multidrug resistance regulators"/>
    <property type="match status" value="1"/>
</dbReference>
<keyword evidence="2" id="KW-0238">DNA-binding</keyword>
<evidence type="ECO:0000313" key="6">
    <source>
        <dbReference type="Proteomes" id="UP000074825"/>
    </source>
</evidence>
<protein>
    <submittedName>
        <fullName evidence="5">Transcriptional regulator</fullName>
    </submittedName>
</protein>
<dbReference type="CDD" id="cd01106">
    <property type="entry name" value="HTH_TipAL-Mta"/>
    <property type="match status" value="1"/>
</dbReference>
<keyword evidence="4" id="KW-0804">Transcription</keyword>
<dbReference type="PANTHER" id="PTHR30204:SF90">
    <property type="entry name" value="HTH-TYPE TRANSCRIPTIONAL ACTIVATOR MTA"/>
    <property type="match status" value="1"/>
</dbReference>
<dbReference type="GO" id="GO:0003677">
    <property type="term" value="F:DNA binding"/>
    <property type="evidence" value="ECO:0007669"/>
    <property type="project" value="UniProtKB-KW"/>
</dbReference>
<evidence type="ECO:0000256" key="1">
    <source>
        <dbReference type="ARBA" id="ARBA00023015"/>
    </source>
</evidence>
<sequence length="241" mass="27668">MKTVKEMSQLSGISVRTLHYYDEINLLTPSFIAENGYRYYDNEAFEKLQEILLFRELEFPLKEIKKIVGNAAYDRESALKDQIRLLELKKKHLEKVIKHAKSLQQKGENYMNFEVFDKSDLLAFQEEAKERWGNTAAFQEFSAKTNQEGFAQISAEMSMSGIMMEFGQLKKLSADDSKVQSQVEVLKAYISENFYNCTNEILASLGQMYIADNRFTQFIDQVGGEGTASFVSQAIAVYCKE</sequence>
<dbReference type="EMBL" id="FIIF01000009">
    <property type="protein sequence ID" value="CYV79890.1"/>
    <property type="molecule type" value="Genomic_DNA"/>
</dbReference>
<proteinExistence type="predicted"/>
<dbReference type="Pfam" id="PF00376">
    <property type="entry name" value="MerR"/>
    <property type="match status" value="1"/>
</dbReference>
<keyword evidence="3" id="KW-0010">Activator</keyword>
<dbReference type="InterPro" id="IPR047057">
    <property type="entry name" value="MerR_fam"/>
</dbReference>
<reference evidence="5 6" key="1">
    <citation type="submission" date="2016-02" db="EMBL/GenBank/DDBJ databases">
        <authorList>
            <consortium name="Pathogen Informatics"/>
        </authorList>
    </citation>
    <scope>NUCLEOTIDE SEQUENCE [LARGE SCALE GENOMIC DNA]</scope>
    <source>
        <strain evidence="5 6">LSS82</strain>
    </source>
</reference>
<dbReference type="AlphaFoldDB" id="A0A0Z8SPV0"/>
<dbReference type="Gene3D" id="1.10.490.50">
    <property type="entry name" value="Antibiotic binding domain of TipA-like multidrug resistance regulators"/>
    <property type="match status" value="1"/>
</dbReference>
<evidence type="ECO:0000256" key="4">
    <source>
        <dbReference type="ARBA" id="ARBA00023163"/>
    </source>
</evidence>
<accession>A0A0Z8SPV0</accession>
<dbReference type="Gene3D" id="1.10.1660.10">
    <property type="match status" value="1"/>
</dbReference>
<dbReference type="InterPro" id="IPR036244">
    <property type="entry name" value="TipA-like_antibiotic-bd"/>
</dbReference>
<dbReference type="SUPFAM" id="SSF46955">
    <property type="entry name" value="Putative DNA-binding domain"/>
    <property type="match status" value="1"/>
</dbReference>
<evidence type="ECO:0000256" key="2">
    <source>
        <dbReference type="ARBA" id="ARBA00023125"/>
    </source>
</evidence>
<dbReference type="SMART" id="SM00422">
    <property type="entry name" value="HTH_MERR"/>
    <property type="match status" value="1"/>
</dbReference>
<organism evidence="5 6">
    <name type="scientific">Streptococcus suis</name>
    <dbReference type="NCBI Taxonomy" id="1307"/>
    <lineage>
        <taxon>Bacteria</taxon>
        <taxon>Bacillati</taxon>
        <taxon>Bacillota</taxon>
        <taxon>Bacilli</taxon>
        <taxon>Lactobacillales</taxon>
        <taxon>Streptococcaceae</taxon>
        <taxon>Streptococcus</taxon>
    </lineage>
</organism>
<evidence type="ECO:0000313" key="5">
    <source>
        <dbReference type="EMBL" id="CYV79890.1"/>
    </source>
</evidence>
<dbReference type="Proteomes" id="UP000074825">
    <property type="component" value="Unassembled WGS sequence"/>
</dbReference>
<dbReference type="InterPro" id="IPR012925">
    <property type="entry name" value="TipAS_dom"/>
</dbReference>
<name>A0A0Z8SPV0_STRSU</name>
<gene>
    <name evidence="5" type="primary">mta</name>
    <name evidence="5" type="ORF">ERS132444_01364</name>
</gene>
<dbReference type="PANTHER" id="PTHR30204">
    <property type="entry name" value="REDOX-CYCLING DRUG-SENSING TRANSCRIPTIONAL ACTIVATOR SOXR"/>
    <property type="match status" value="1"/>
</dbReference>
<dbReference type="RefSeq" id="WP_015646480.1">
    <property type="nucleotide sequence ID" value="NZ_CEDN01000067.1"/>
</dbReference>
<dbReference type="InterPro" id="IPR000551">
    <property type="entry name" value="MerR-type_HTH_dom"/>
</dbReference>
<dbReference type="Pfam" id="PF07739">
    <property type="entry name" value="TipAS"/>
    <property type="match status" value="1"/>
</dbReference>
<dbReference type="PROSITE" id="PS50937">
    <property type="entry name" value="HTH_MERR_2"/>
    <property type="match status" value="1"/>
</dbReference>
<evidence type="ECO:0000256" key="3">
    <source>
        <dbReference type="ARBA" id="ARBA00023159"/>
    </source>
</evidence>
<dbReference type="InterPro" id="IPR009061">
    <property type="entry name" value="DNA-bd_dom_put_sf"/>
</dbReference>
<keyword evidence="1" id="KW-0805">Transcription regulation</keyword>
<dbReference type="GO" id="GO:0003700">
    <property type="term" value="F:DNA-binding transcription factor activity"/>
    <property type="evidence" value="ECO:0007669"/>
    <property type="project" value="InterPro"/>
</dbReference>